<dbReference type="Proteomes" id="UP000315295">
    <property type="component" value="Unassembled WGS sequence"/>
</dbReference>
<evidence type="ECO:0000313" key="2">
    <source>
        <dbReference type="Proteomes" id="UP000315295"/>
    </source>
</evidence>
<dbReference type="EMBL" id="VIEB01000068">
    <property type="protein sequence ID" value="TQE08664.1"/>
    <property type="molecule type" value="Genomic_DNA"/>
</dbReference>
<sequence length="160" mass="17516">MELNIDIIGEISSIISFFSNNDIFRVFQLIIVMISLSPSSESKRQPSFVVAAAKICASLCQDLRLSQVVMVLAGVCATVEVTVSSAILAEAGERRLMMCGHGKMVLLESRWRSRQDGAARFTVEVTARWCCSSHGVVLELLESSMVLLCVCVVTAREGER</sequence>
<keyword evidence="2" id="KW-1185">Reference proteome</keyword>
<dbReference type="AlphaFoldDB" id="A0A540NCA2"/>
<organism evidence="1 2">
    <name type="scientific">Malus baccata</name>
    <name type="common">Siberian crab apple</name>
    <name type="synonym">Pyrus baccata</name>
    <dbReference type="NCBI Taxonomy" id="106549"/>
    <lineage>
        <taxon>Eukaryota</taxon>
        <taxon>Viridiplantae</taxon>
        <taxon>Streptophyta</taxon>
        <taxon>Embryophyta</taxon>
        <taxon>Tracheophyta</taxon>
        <taxon>Spermatophyta</taxon>
        <taxon>Magnoliopsida</taxon>
        <taxon>eudicotyledons</taxon>
        <taxon>Gunneridae</taxon>
        <taxon>Pentapetalae</taxon>
        <taxon>rosids</taxon>
        <taxon>fabids</taxon>
        <taxon>Rosales</taxon>
        <taxon>Rosaceae</taxon>
        <taxon>Amygdaloideae</taxon>
        <taxon>Maleae</taxon>
        <taxon>Malus</taxon>
    </lineage>
</organism>
<reference evidence="1 2" key="1">
    <citation type="journal article" date="2019" name="G3 (Bethesda)">
        <title>Sequencing of a Wild Apple (Malus baccata) Genome Unravels the Differences Between Cultivated and Wild Apple Species Regarding Disease Resistance and Cold Tolerance.</title>
        <authorList>
            <person name="Chen X."/>
        </authorList>
    </citation>
    <scope>NUCLEOTIDE SEQUENCE [LARGE SCALE GENOMIC DNA]</scope>
    <source>
        <strain evidence="2">cv. Shandingzi</strain>
        <tissue evidence="1">Leaves</tissue>
    </source>
</reference>
<gene>
    <name evidence="1" type="ORF">C1H46_005756</name>
</gene>
<accession>A0A540NCA2</accession>
<name>A0A540NCA2_MALBA</name>
<comment type="caution">
    <text evidence="1">The sequence shown here is derived from an EMBL/GenBank/DDBJ whole genome shotgun (WGS) entry which is preliminary data.</text>
</comment>
<evidence type="ECO:0000313" key="1">
    <source>
        <dbReference type="EMBL" id="TQE08664.1"/>
    </source>
</evidence>
<proteinExistence type="predicted"/>
<protein>
    <submittedName>
        <fullName evidence="1">Uncharacterized protein</fullName>
    </submittedName>
</protein>